<dbReference type="STRING" id="50429.A0A2B4SUI0"/>
<evidence type="ECO:0000313" key="3">
    <source>
        <dbReference type="EMBL" id="PFX32212.1"/>
    </source>
</evidence>
<dbReference type="GO" id="GO:0007018">
    <property type="term" value="P:microtubule-based movement"/>
    <property type="evidence" value="ECO:0007669"/>
    <property type="project" value="TreeGrafter"/>
</dbReference>
<dbReference type="Pfam" id="PF03645">
    <property type="entry name" value="Tctex-1"/>
    <property type="match status" value="1"/>
</dbReference>
<feature type="compositionally biased region" description="Low complexity" evidence="2">
    <location>
        <begin position="198"/>
        <end position="207"/>
    </location>
</feature>
<comment type="similarity">
    <text evidence="1">Belongs to the dynein light chain Tctex-type family.</text>
</comment>
<dbReference type="EMBL" id="LSMT01000026">
    <property type="protein sequence ID" value="PFX32212.1"/>
    <property type="molecule type" value="Genomic_DNA"/>
</dbReference>
<feature type="compositionally biased region" description="Polar residues" evidence="2">
    <location>
        <begin position="208"/>
        <end position="221"/>
    </location>
</feature>
<accession>A0A2B4SUI0</accession>
<dbReference type="Proteomes" id="UP000225706">
    <property type="component" value="Unassembled WGS sequence"/>
</dbReference>
<organism evidence="3 4">
    <name type="scientific">Stylophora pistillata</name>
    <name type="common">Smooth cauliflower coral</name>
    <dbReference type="NCBI Taxonomy" id="50429"/>
    <lineage>
        <taxon>Eukaryota</taxon>
        <taxon>Metazoa</taxon>
        <taxon>Cnidaria</taxon>
        <taxon>Anthozoa</taxon>
        <taxon>Hexacorallia</taxon>
        <taxon>Scleractinia</taxon>
        <taxon>Astrocoeniina</taxon>
        <taxon>Pocilloporidae</taxon>
        <taxon>Stylophora</taxon>
    </lineage>
</organism>
<dbReference type="PANTHER" id="PTHR21255">
    <property type="entry name" value="T-COMPLEX-ASSOCIATED-TESTIS-EXPRESSED 1/ DYNEIN LIGHT CHAIN"/>
    <property type="match status" value="1"/>
</dbReference>
<reference evidence="4" key="1">
    <citation type="journal article" date="2017" name="bioRxiv">
        <title>Comparative analysis of the genomes of Stylophora pistillata and Acropora digitifera provides evidence for extensive differences between species of corals.</title>
        <authorList>
            <person name="Voolstra C.R."/>
            <person name="Li Y."/>
            <person name="Liew Y.J."/>
            <person name="Baumgarten S."/>
            <person name="Zoccola D."/>
            <person name="Flot J.-F."/>
            <person name="Tambutte S."/>
            <person name="Allemand D."/>
            <person name="Aranda M."/>
        </authorList>
    </citation>
    <scope>NUCLEOTIDE SEQUENCE [LARGE SCALE GENOMIC DNA]</scope>
</reference>
<evidence type="ECO:0000256" key="2">
    <source>
        <dbReference type="SAM" id="MobiDB-lite"/>
    </source>
</evidence>
<dbReference type="OrthoDB" id="10248487at2759"/>
<dbReference type="PANTHER" id="PTHR21255:SF65">
    <property type="entry name" value="TCTEX1 DOMAIN-CONTAINING PROTEIN 2"/>
    <property type="match status" value="1"/>
</dbReference>
<dbReference type="GO" id="GO:0005737">
    <property type="term" value="C:cytoplasm"/>
    <property type="evidence" value="ECO:0007669"/>
    <property type="project" value="TreeGrafter"/>
</dbReference>
<dbReference type="Gene3D" id="3.30.1140.40">
    <property type="entry name" value="Tctex-1"/>
    <property type="match status" value="1"/>
</dbReference>
<keyword evidence="4" id="KW-1185">Reference proteome</keyword>
<feature type="region of interest" description="Disordered" evidence="2">
    <location>
        <begin position="175"/>
        <end position="221"/>
    </location>
</feature>
<dbReference type="CDD" id="cd21451">
    <property type="entry name" value="DLC-like_TCTEX1D"/>
    <property type="match status" value="1"/>
</dbReference>
<comment type="caution">
    <text evidence="3">The sequence shown here is derived from an EMBL/GenBank/DDBJ whole genome shotgun (WGS) entry which is preliminary data.</text>
</comment>
<dbReference type="AlphaFoldDB" id="A0A2B4SUI0"/>
<gene>
    <name evidence="3" type="primary">tctex1d1</name>
    <name evidence="3" type="ORF">AWC38_SpisGene2963</name>
</gene>
<proteinExistence type="inferred from homology"/>
<protein>
    <submittedName>
        <fullName evidence="3">Tctex1 domain-containing protein 1</fullName>
    </submittedName>
</protein>
<dbReference type="GO" id="GO:0005868">
    <property type="term" value="C:cytoplasmic dynein complex"/>
    <property type="evidence" value="ECO:0007669"/>
    <property type="project" value="TreeGrafter"/>
</dbReference>
<dbReference type="GO" id="GO:0045505">
    <property type="term" value="F:dynein intermediate chain binding"/>
    <property type="evidence" value="ECO:0007669"/>
    <property type="project" value="TreeGrafter"/>
</dbReference>
<evidence type="ECO:0000313" key="4">
    <source>
        <dbReference type="Proteomes" id="UP000225706"/>
    </source>
</evidence>
<sequence length="333" mass="38087">MGQSGHKEKSIAANQRANLIDNRFQPRKLCGACIHFLLHCLHPRKDWFLHKMTYLGPPRIHSVVAARSAALKIKELSSGLLSEQKKISDGGEFAVTYCDDPSNQVQNSPQPGKEELLIRNRSATMNTASTSDHVEGTEKYAAYHFLESEEGGTRRQRSNTMMTIGFHAAASSDSESFKIPHFRSGEGASRRKRHTQSRRTSTATQSSGQERIPQQGTLQNSFRMEPKRMFEHWKVTEIIKKTFEETLPQEPDDRRNYHQMCIILADLIKEQVKCLDFSRYKIICIVSVGQKKGESVRMVSRCVWDPRHDSYAQYYFEKGDLFAIGVVYGVYYE</sequence>
<evidence type="ECO:0000256" key="1">
    <source>
        <dbReference type="ARBA" id="ARBA00005361"/>
    </source>
</evidence>
<dbReference type="InterPro" id="IPR038586">
    <property type="entry name" value="Tctex-1-like_sf"/>
</dbReference>
<dbReference type="InterPro" id="IPR005334">
    <property type="entry name" value="Tctex-1-like"/>
</dbReference>
<name>A0A2B4SUI0_STYPI</name>